<dbReference type="RefSeq" id="WP_086697514.1">
    <property type="nucleotide sequence ID" value="NZ_JAKKZF010000093.1"/>
</dbReference>
<evidence type="ECO:0000256" key="4">
    <source>
        <dbReference type="ARBA" id="ARBA00022807"/>
    </source>
</evidence>
<dbReference type="CDD" id="cd13399">
    <property type="entry name" value="Slt35-like"/>
    <property type="match status" value="1"/>
</dbReference>
<dbReference type="InterPro" id="IPR008258">
    <property type="entry name" value="Transglycosylase_SLT_dom_1"/>
</dbReference>
<dbReference type="InterPro" id="IPR051794">
    <property type="entry name" value="PG_Endopeptidase_C40"/>
</dbReference>
<name>A0ABS9JKC5_9ACTN</name>
<feature type="domain" description="NlpC/P60" evidence="5">
    <location>
        <begin position="224"/>
        <end position="361"/>
    </location>
</feature>
<dbReference type="PANTHER" id="PTHR47359">
    <property type="entry name" value="PEPTIDOGLYCAN DL-ENDOPEPTIDASE CWLO"/>
    <property type="match status" value="1"/>
</dbReference>
<proteinExistence type="inferred from homology"/>
<dbReference type="InterPro" id="IPR038765">
    <property type="entry name" value="Papain-like_cys_pep_sf"/>
</dbReference>
<accession>A0ABS9JKC5</accession>
<gene>
    <name evidence="6" type="ORF">L0F81_22340</name>
</gene>
<evidence type="ECO:0000256" key="2">
    <source>
        <dbReference type="ARBA" id="ARBA00022670"/>
    </source>
</evidence>
<dbReference type="Pfam" id="PF00877">
    <property type="entry name" value="NLPC_P60"/>
    <property type="match status" value="1"/>
</dbReference>
<organism evidence="6 7">
    <name type="scientific">Streptomyces tricolor</name>
    <dbReference type="NCBI Taxonomy" id="68277"/>
    <lineage>
        <taxon>Bacteria</taxon>
        <taxon>Bacillati</taxon>
        <taxon>Actinomycetota</taxon>
        <taxon>Actinomycetes</taxon>
        <taxon>Kitasatosporales</taxon>
        <taxon>Streptomycetaceae</taxon>
        <taxon>Streptomyces</taxon>
        <taxon>Streptomyces violaceoruber group</taxon>
    </lineage>
</organism>
<dbReference type="Proteomes" id="UP001299012">
    <property type="component" value="Unassembled WGS sequence"/>
</dbReference>
<keyword evidence="4" id="KW-0788">Thiol protease</keyword>
<evidence type="ECO:0000313" key="6">
    <source>
        <dbReference type="EMBL" id="MCG0066002.1"/>
    </source>
</evidence>
<dbReference type="PROSITE" id="PS51935">
    <property type="entry name" value="NLPC_P60"/>
    <property type="match status" value="1"/>
</dbReference>
<dbReference type="InterPro" id="IPR000064">
    <property type="entry name" value="NLP_P60_dom"/>
</dbReference>
<dbReference type="SUPFAM" id="SSF53955">
    <property type="entry name" value="Lysozyme-like"/>
    <property type="match status" value="1"/>
</dbReference>
<dbReference type="SUPFAM" id="SSF54001">
    <property type="entry name" value="Cysteine proteinases"/>
    <property type="match status" value="1"/>
</dbReference>
<dbReference type="Gene3D" id="3.90.1720.10">
    <property type="entry name" value="endopeptidase domain like (from Nostoc punctiforme)"/>
    <property type="match status" value="1"/>
</dbReference>
<dbReference type="PANTHER" id="PTHR47359:SF3">
    <property type="entry name" value="NLP_P60 DOMAIN-CONTAINING PROTEIN-RELATED"/>
    <property type="match status" value="1"/>
</dbReference>
<evidence type="ECO:0000259" key="5">
    <source>
        <dbReference type="PROSITE" id="PS51935"/>
    </source>
</evidence>
<keyword evidence="3" id="KW-0378">Hydrolase</keyword>
<reference evidence="6 7" key="1">
    <citation type="submission" date="2022-01" db="EMBL/GenBank/DDBJ databases">
        <title>Draft Genome Sequences of Seven Type Strains of the Genus Streptomyces.</title>
        <authorList>
            <person name="Aziz S."/>
            <person name="Coretto E."/>
            <person name="Chronakova A."/>
            <person name="Sproer C."/>
            <person name="Huber K."/>
            <person name="Nouioui I."/>
            <person name="Gross H."/>
        </authorList>
    </citation>
    <scope>NUCLEOTIDE SEQUENCE [LARGE SCALE GENOMIC DNA]</scope>
    <source>
        <strain evidence="6 7">DSM 41685</strain>
    </source>
</reference>
<dbReference type="InterPro" id="IPR023346">
    <property type="entry name" value="Lysozyme-like_dom_sf"/>
</dbReference>
<protein>
    <submittedName>
        <fullName evidence="6">Bifunctional lytic transglycosylase/C40 family peptidase</fullName>
    </submittedName>
</protein>
<dbReference type="Pfam" id="PF01464">
    <property type="entry name" value="SLT"/>
    <property type="match status" value="1"/>
</dbReference>
<dbReference type="EMBL" id="JAKKZF010000093">
    <property type="protein sequence ID" value="MCG0066002.1"/>
    <property type="molecule type" value="Genomic_DNA"/>
</dbReference>
<keyword evidence="7" id="KW-1185">Reference proteome</keyword>
<comment type="similarity">
    <text evidence="1">Belongs to the peptidase C40 family.</text>
</comment>
<sequence>MRGKGAKLLLALAAGFVMTPVALGVGLVLLIAMVADDDSSSNVGSPLGGLRIGKNGVPPQYAPLILQAAADCEGLPPAVLAAQLKQESGFDPTVTSPVGAQGIAQFMPGTWPTWAVDGNGDGRKDPYDPADAIPAQGAFMCSLLKQARKHPDYNGSPIELALAGYNAGFGRVDEYRGVPPRSFADGQTYYYVQNIMAMSAQFSAPAASEDGKLPAGYELPAGTPQQVRVAVAWALKQRGGWYHLGGDCTKALGHDPAHWCDCSSLMQQAYRAAGVNIPRVTYDQVAVGTRVDIDHPKPGDLVFNAGSDGSDARPGHVGMYIGNGLIVEAPRTGLKTRIVTYSSWRNSTNYMTRITEVRRVVNW</sequence>
<dbReference type="Gene3D" id="1.10.530.10">
    <property type="match status" value="1"/>
</dbReference>
<evidence type="ECO:0000256" key="3">
    <source>
        <dbReference type="ARBA" id="ARBA00022801"/>
    </source>
</evidence>
<keyword evidence="2" id="KW-0645">Protease</keyword>
<comment type="caution">
    <text evidence="6">The sequence shown here is derived from an EMBL/GenBank/DDBJ whole genome shotgun (WGS) entry which is preliminary data.</text>
</comment>
<evidence type="ECO:0000313" key="7">
    <source>
        <dbReference type="Proteomes" id="UP001299012"/>
    </source>
</evidence>
<evidence type="ECO:0000256" key="1">
    <source>
        <dbReference type="ARBA" id="ARBA00007074"/>
    </source>
</evidence>